<evidence type="ECO:0000313" key="1">
    <source>
        <dbReference type="EMBL" id="KAJ7975653.1"/>
    </source>
</evidence>
<organism evidence="1 2">
    <name type="scientific">Quillaja saponaria</name>
    <name type="common">Soap bark tree</name>
    <dbReference type="NCBI Taxonomy" id="32244"/>
    <lineage>
        <taxon>Eukaryota</taxon>
        <taxon>Viridiplantae</taxon>
        <taxon>Streptophyta</taxon>
        <taxon>Embryophyta</taxon>
        <taxon>Tracheophyta</taxon>
        <taxon>Spermatophyta</taxon>
        <taxon>Magnoliopsida</taxon>
        <taxon>eudicotyledons</taxon>
        <taxon>Gunneridae</taxon>
        <taxon>Pentapetalae</taxon>
        <taxon>rosids</taxon>
        <taxon>fabids</taxon>
        <taxon>Fabales</taxon>
        <taxon>Quillajaceae</taxon>
        <taxon>Quillaja</taxon>
    </lineage>
</organism>
<proteinExistence type="predicted"/>
<dbReference type="EMBL" id="JARAOO010000003">
    <property type="protein sequence ID" value="KAJ7975653.1"/>
    <property type="molecule type" value="Genomic_DNA"/>
</dbReference>
<accession>A0AAD7VH78</accession>
<protein>
    <submittedName>
        <fullName evidence="1">Uncharacterized protein</fullName>
    </submittedName>
</protein>
<sequence length="105" mass="11699">MWLWNVELCTSSCYRTFSKLQLCTIPVKELELGKQLWSNMLSLSGTGYFGGVGCSIDLASKGMKWTRKLNLMNSGIHTIASSTDACLKPISSKRANEQCHKYTSI</sequence>
<evidence type="ECO:0000313" key="2">
    <source>
        <dbReference type="Proteomes" id="UP001163823"/>
    </source>
</evidence>
<dbReference type="Proteomes" id="UP001163823">
    <property type="component" value="Chromosome 3"/>
</dbReference>
<gene>
    <name evidence="1" type="ORF">O6P43_005544</name>
</gene>
<name>A0AAD7VH78_QUISA</name>
<keyword evidence="2" id="KW-1185">Reference proteome</keyword>
<dbReference type="KEGG" id="qsa:O6P43_005544"/>
<dbReference type="AlphaFoldDB" id="A0AAD7VH78"/>
<reference evidence="1" key="1">
    <citation type="journal article" date="2023" name="Science">
        <title>Elucidation of the pathway for biosynthesis of saponin adjuvants from the soapbark tree.</title>
        <authorList>
            <person name="Reed J."/>
            <person name="Orme A."/>
            <person name="El-Demerdash A."/>
            <person name="Owen C."/>
            <person name="Martin L.B.B."/>
            <person name="Misra R.C."/>
            <person name="Kikuchi S."/>
            <person name="Rejzek M."/>
            <person name="Martin A.C."/>
            <person name="Harkess A."/>
            <person name="Leebens-Mack J."/>
            <person name="Louveau T."/>
            <person name="Stephenson M.J."/>
            <person name="Osbourn A."/>
        </authorList>
    </citation>
    <scope>NUCLEOTIDE SEQUENCE</scope>
    <source>
        <strain evidence="1">S10</strain>
    </source>
</reference>
<comment type="caution">
    <text evidence="1">The sequence shown here is derived from an EMBL/GenBank/DDBJ whole genome shotgun (WGS) entry which is preliminary data.</text>
</comment>